<evidence type="ECO:0000256" key="1">
    <source>
        <dbReference type="SAM" id="MobiDB-lite"/>
    </source>
</evidence>
<dbReference type="InterPro" id="IPR023093">
    <property type="entry name" value="ScpA-like_C"/>
</dbReference>
<dbReference type="AlphaFoldDB" id="S7QMG9"/>
<feature type="region of interest" description="Disordered" evidence="1">
    <location>
        <begin position="366"/>
        <end position="391"/>
    </location>
</feature>
<dbReference type="InterPro" id="IPR039781">
    <property type="entry name" value="Rad21/Rec8-like"/>
</dbReference>
<dbReference type="InterPro" id="IPR036390">
    <property type="entry name" value="WH_DNA-bd_sf"/>
</dbReference>
<reference evidence="3 4" key="1">
    <citation type="journal article" date="2012" name="Science">
        <title>The Paleozoic origin of enzymatic lignin decomposition reconstructed from 31 fungal genomes.</title>
        <authorList>
            <person name="Floudas D."/>
            <person name="Binder M."/>
            <person name="Riley R."/>
            <person name="Barry K."/>
            <person name="Blanchette R.A."/>
            <person name="Henrissat B."/>
            <person name="Martinez A.T."/>
            <person name="Otillar R."/>
            <person name="Spatafora J.W."/>
            <person name="Yadav J.S."/>
            <person name="Aerts A."/>
            <person name="Benoit I."/>
            <person name="Boyd A."/>
            <person name="Carlson A."/>
            <person name="Copeland A."/>
            <person name="Coutinho P.M."/>
            <person name="de Vries R.P."/>
            <person name="Ferreira P."/>
            <person name="Findley K."/>
            <person name="Foster B."/>
            <person name="Gaskell J."/>
            <person name="Glotzer D."/>
            <person name="Gorecki P."/>
            <person name="Heitman J."/>
            <person name="Hesse C."/>
            <person name="Hori C."/>
            <person name="Igarashi K."/>
            <person name="Jurgens J.A."/>
            <person name="Kallen N."/>
            <person name="Kersten P."/>
            <person name="Kohler A."/>
            <person name="Kuees U."/>
            <person name="Kumar T.K.A."/>
            <person name="Kuo A."/>
            <person name="LaButti K."/>
            <person name="Larrondo L.F."/>
            <person name="Lindquist E."/>
            <person name="Ling A."/>
            <person name="Lombard V."/>
            <person name="Lucas S."/>
            <person name="Lundell T."/>
            <person name="Martin R."/>
            <person name="McLaughlin D.J."/>
            <person name="Morgenstern I."/>
            <person name="Morin E."/>
            <person name="Murat C."/>
            <person name="Nagy L.G."/>
            <person name="Nolan M."/>
            <person name="Ohm R.A."/>
            <person name="Patyshakuliyeva A."/>
            <person name="Rokas A."/>
            <person name="Ruiz-Duenas F.J."/>
            <person name="Sabat G."/>
            <person name="Salamov A."/>
            <person name="Samejima M."/>
            <person name="Schmutz J."/>
            <person name="Slot J.C."/>
            <person name="St John F."/>
            <person name="Stenlid J."/>
            <person name="Sun H."/>
            <person name="Sun S."/>
            <person name="Syed K."/>
            <person name="Tsang A."/>
            <person name="Wiebenga A."/>
            <person name="Young D."/>
            <person name="Pisabarro A."/>
            <person name="Eastwood D.C."/>
            <person name="Martin F."/>
            <person name="Cullen D."/>
            <person name="Grigoriev I.V."/>
            <person name="Hibbett D.S."/>
        </authorList>
    </citation>
    <scope>NUCLEOTIDE SEQUENCE [LARGE SCALE GENOMIC DNA]</scope>
    <source>
        <strain evidence="3 4">ATCC 11539</strain>
    </source>
</reference>
<dbReference type="SUPFAM" id="SSF46785">
    <property type="entry name" value="Winged helix' DNA-binding domain"/>
    <property type="match status" value="1"/>
</dbReference>
<dbReference type="GO" id="GO:0008278">
    <property type="term" value="C:cohesin complex"/>
    <property type="evidence" value="ECO:0007669"/>
    <property type="project" value="InterPro"/>
</dbReference>
<feature type="region of interest" description="Disordered" evidence="1">
    <location>
        <begin position="1"/>
        <end position="29"/>
    </location>
</feature>
<keyword evidence="4" id="KW-1185">Reference proteome</keyword>
<dbReference type="Proteomes" id="UP000030669">
    <property type="component" value="Unassembled WGS sequence"/>
</dbReference>
<protein>
    <recommendedName>
        <fullName evidence="2">Rad21/Rec8-like protein C-terminal eukaryotic domain-containing protein</fullName>
    </recommendedName>
</protein>
<gene>
    <name evidence="3" type="ORF">GLOTRDRAFT_124401</name>
</gene>
<dbReference type="Gene3D" id="1.10.10.580">
    <property type="entry name" value="Structural maintenance of chromosome 1. Chain E"/>
    <property type="match status" value="1"/>
</dbReference>
<evidence type="ECO:0000259" key="2">
    <source>
        <dbReference type="Pfam" id="PF04824"/>
    </source>
</evidence>
<dbReference type="GO" id="GO:0007062">
    <property type="term" value="P:sister chromatid cohesion"/>
    <property type="evidence" value="ECO:0007669"/>
    <property type="project" value="InterPro"/>
</dbReference>
<dbReference type="KEGG" id="gtr:GLOTRDRAFT_124401"/>
<feature type="domain" description="Rad21/Rec8-like protein C-terminal eukaryotic" evidence="2">
    <location>
        <begin position="553"/>
        <end position="585"/>
    </location>
</feature>
<dbReference type="OrthoDB" id="10071381at2759"/>
<dbReference type="GO" id="GO:0003682">
    <property type="term" value="F:chromatin binding"/>
    <property type="evidence" value="ECO:0007669"/>
    <property type="project" value="TreeGrafter"/>
</dbReference>
<name>S7QMG9_GLOTA</name>
<evidence type="ECO:0000313" key="3">
    <source>
        <dbReference type="EMBL" id="EPQ60648.1"/>
    </source>
</evidence>
<sequence length="587" mass="63720">MDGDQNDGDYGKAGAKSRRKNKQQSLSLAEIARAAPHTLEENLEQLLSTSFDASFNVNGAGDLDPSSSQMDGGFGFGFDDNPFGGPDDLDLAGIGEELAKELGEGWGVPGQSHMQDANLDIGLEINNADADMNLGNDFVFGLDEQPPNPNGLQDIDMQNRELPDDVPHIGEGVGPGSPDRTSRLADSPVPLLEQGIHETEGQAPGLVAPELVSTTRKPKRSRLLLDTRTELTDEELQAARTNYLHGQNLLRDELELRRFEKDGVKIIEEIICGVPRAFTSQALMDFWSQTLKVQIQARFPMMDADDGPARKRRRTAEADAEGPLNRPYIGDIEGQFADVGIGMDIDAPPDVQDYMQQYDGEYGAAFGSGRIRSSEEPGEARRASRPPSGLGSYLDLGGAHLPLGSSQRSSLFPWDNAGLSSSAAGGPFGSLGFGSGRMSVGQVDIQLRRSRSGSRRASSVVFDRMGSVFGDVRMSPMIGDLQNGKDDDFVFNLPGEDRPVVDDSQISEMNLMTLERNSHNFLEYTKMQLQSLPLNADSLTFDDVVPKDTSTPHVAAAAFYHCLVLATKDLLRLDQPVPYGAVKLTFK</sequence>
<dbReference type="InterPro" id="IPR006909">
    <property type="entry name" value="Rad21/Rec8_C_eu"/>
</dbReference>
<dbReference type="RefSeq" id="XP_007861013.1">
    <property type="nucleotide sequence ID" value="XM_007862822.1"/>
</dbReference>
<feature type="compositionally biased region" description="Basic and acidic residues" evidence="1">
    <location>
        <begin position="372"/>
        <end position="382"/>
    </location>
</feature>
<evidence type="ECO:0000313" key="4">
    <source>
        <dbReference type="Proteomes" id="UP000030669"/>
    </source>
</evidence>
<dbReference type="OMA" id="FFPWDHA"/>
<feature type="compositionally biased region" description="Low complexity" evidence="1">
    <location>
        <begin position="77"/>
        <end position="86"/>
    </location>
</feature>
<dbReference type="PANTHER" id="PTHR12585:SF69">
    <property type="entry name" value="FI11703P"/>
    <property type="match status" value="1"/>
</dbReference>
<dbReference type="STRING" id="670483.S7QMG9"/>
<feature type="region of interest" description="Disordered" evidence="1">
    <location>
        <begin position="304"/>
        <end position="327"/>
    </location>
</feature>
<organism evidence="3 4">
    <name type="scientific">Gloeophyllum trabeum (strain ATCC 11539 / FP-39264 / Madison 617)</name>
    <name type="common">Brown rot fungus</name>
    <dbReference type="NCBI Taxonomy" id="670483"/>
    <lineage>
        <taxon>Eukaryota</taxon>
        <taxon>Fungi</taxon>
        <taxon>Dikarya</taxon>
        <taxon>Basidiomycota</taxon>
        <taxon>Agaricomycotina</taxon>
        <taxon>Agaricomycetes</taxon>
        <taxon>Gloeophyllales</taxon>
        <taxon>Gloeophyllaceae</taxon>
        <taxon>Gloeophyllum</taxon>
    </lineage>
</organism>
<dbReference type="EMBL" id="KB469296">
    <property type="protein sequence ID" value="EPQ60648.1"/>
    <property type="molecule type" value="Genomic_DNA"/>
</dbReference>
<feature type="region of interest" description="Disordered" evidence="1">
    <location>
        <begin position="60"/>
        <end position="87"/>
    </location>
</feature>
<dbReference type="HOGENOM" id="CLU_013328_0_0_1"/>
<dbReference type="eggNOG" id="KOG1213">
    <property type="taxonomic scope" value="Eukaryota"/>
</dbReference>
<dbReference type="GO" id="GO:1990414">
    <property type="term" value="P:replication-born double-strand break repair via sister chromatid exchange"/>
    <property type="evidence" value="ECO:0007669"/>
    <property type="project" value="TreeGrafter"/>
</dbReference>
<accession>S7QMG9</accession>
<dbReference type="GeneID" id="19301086"/>
<dbReference type="PANTHER" id="PTHR12585">
    <property type="entry name" value="SCC1 / RAD21 FAMILY MEMBER"/>
    <property type="match status" value="1"/>
</dbReference>
<proteinExistence type="predicted"/>
<dbReference type="Pfam" id="PF04824">
    <property type="entry name" value="Rad21_Rec8"/>
    <property type="match status" value="1"/>
</dbReference>